<dbReference type="PANTHER" id="PTHR46910:SF1">
    <property type="entry name" value="MISCELLANEOUS ZN(II)2CYS6 TRANSCRIPTION FACTOR (EUROFUNG)-RELATED"/>
    <property type="match status" value="1"/>
</dbReference>
<name>A0A0M9VUL4_ESCWE</name>
<evidence type="ECO:0000256" key="1">
    <source>
        <dbReference type="ARBA" id="ARBA00023242"/>
    </source>
</evidence>
<dbReference type="STRING" id="150374.A0A0M9VUL4"/>
<comment type="caution">
    <text evidence="3">The sequence shown here is derived from an EMBL/GenBank/DDBJ whole genome shotgun (WGS) entry which is preliminary data.</text>
</comment>
<dbReference type="PANTHER" id="PTHR46910">
    <property type="entry name" value="TRANSCRIPTION FACTOR PDR1"/>
    <property type="match status" value="1"/>
</dbReference>
<evidence type="ECO:0000313" key="4">
    <source>
        <dbReference type="Proteomes" id="UP000053831"/>
    </source>
</evidence>
<gene>
    <name evidence="3" type="ORF">ESCO_005628</name>
</gene>
<reference evidence="3 4" key="1">
    <citation type="submission" date="2015-07" db="EMBL/GenBank/DDBJ databases">
        <title>The genome of the fungus Escovopsis weberi, a specialized disease agent of ant agriculture.</title>
        <authorList>
            <person name="de Man T.J."/>
            <person name="Stajich J.E."/>
            <person name="Kubicek C.P."/>
            <person name="Chenthamara K."/>
            <person name="Atanasova L."/>
            <person name="Druzhinina I.S."/>
            <person name="Birnbaum S."/>
            <person name="Barribeau S.M."/>
            <person name="Teiling C."/>
            <person name="Suen G."/>
            <person name="Currie C."/>
            <person name="Gerardo N.M."/>
        </authorList>
    </citation>
    <scope>NUCLEOTIDE SEQUENCE [LARGE SCALE GENOMIC DNA]</scope>
</reference>
<dbReference type="GO" id="GO:0006351">
    <property type="term" value="P:DNA-templated transcription"/>
    <property type="evidence" value="ECO:0007669"/>
    <property type="project" value="InterPro"/>
</dbReference>
<dbReference type="GO" id="GO:0003677">
    <property type="term" value="F:DNA binding"/>
    <property type="evidence" value="ECO:0007669"/>
    <property type="project" value="InterPro"/>
</dbReference>
<feature type="domain" description="Xylanolytic transcriptional activator regulatory" evidence="2">
    <location>
        <begin position="117"/>
        <end position="194"/>
    </location>
</feature>
<accession>A0A0M9VUL4</accession>
<keyword evidence="1" id="KW-0539">Nucleus</keyword>
<dbReference type="OrthoDB" id="2283488at2759"/>
<dbReference type="EMBL" id="LGSR01000019">
    <property type="protein sequence ID" value="KOS19999.1"/>
    <property type="molecule type" value="Genomic_DNA"/>
</dbReference>
<keyword evidence="4" id="KW-1185">Reference proteome</keyword>
<evidence type="ECO:0000313" key="3">
    <source>
        <dbReference type="EMBL" id="KOS19999.1"/>
    </source>
</evidence>
<dbReference type="CDD" id="cd12148">
    <property type="entry name" value="fungal_TF_MHR"/>
    <property type="match status" value="1"/>
</dbReference>
<proteinExistence type="predicted"/>
<dbReference type="SMART" id="SM00906">
    <property type="entry name" value="Fungal_trans"/>
    <property type="match status" value="1"/>
</dbReference>
<sequence>MKNIDFEGMVHRCIDLFFEYLYPLTPLFGTRSGAHRLAPWANATFILVTAVCAEAAFMLPKDIFPEGESVAEVFLQASRDGLHQHLEYDLENPNANSIAIRYFHSNCLHAIGKPKYSWHIFGEAIRLAQVMYLHDESSLKDLYPIEAEMRRRCFWILYLGDKSAAILNNRPVTIHKYCFDSGISTGYPSGIEDELLGPSPSASELPRRSFIAGFNANVRLWQSAADLLLEIRLLLQHQAHQNYSPGSVNSGSMLSTAERQTLDSLYVRFITCLDDLPPYLQRFSLASSASTPEAKQFVIQTTNLQVTLHCLRMVIEQKFEELSYYAPGLEHADLRKSRRSAS</sequence>
<organism evidence="3 4">
    <name type="scientific">Escovopsis weberi</name>
    <dbReference type="NCBI Taxonomy" id="150374"/>
    <lineage>
        <taxon>Eukaryota</taxon>
        <taxon>Fungi</taxon>
        <taxon>Dikarya</taxon>
        <taxon>Ascomycota</taxon>
        <taxon>Pezizomycotina</taxon>
        <taxon>Sordariomycetes</taxon>
        <taxon>Hypocreomycetidae</taxon>
        <taxon>Hypocreales</taxon>
        <taxon>Hypocreaceae</taxon>
        <taxon>Escovopsis</taxon>
    </lineage>
</organism>
<evidence type="ECO:0000259" key="2">
    <source>
        <dbReference type="SMART" id="SM00906"/>
    </source>
</evidence>
<dbReference type="InterPro" id="IPR007219">
    <property type="entry name" value="XnlR_reg_dom"/>
</dbReference>
<dbReference type="Proteomes" id="UP000053831">
    <property type="component" value="Unassembled WGS sequence"/>
</dbReference>
<dbReference type="GO" id="GO:0003700">
    <property type="term" value="F:DNA-binding transcription factor activity"/>
    <property type="evidence" value="ECO:0007669"/>
    <property type="project" value="InterPro"/>
</dbReference>
<dbReference type="InterPro" id="IPR050987">
    <property type="entry name" value="AtrR-like"/>
</dbReference>
<dbReference type="AlphaFoldDB" id="A0A0M9VUL4"/>
<dbReference type="Pfam" id="PF04082">
    <property type="entry name" value="Fungal_trans"/>
    <property type="match status" value="1"/>
</dbReference>
<protein>
    <submittedName>
        <fullName evidence="3">Putative transcriptional regulatory protein</fullName>
    </submittedName>
</protein>
<dbReference type="GO" id="GO:0008270">
    <property type="term" value="F:zinc ion binding"/>
    <property type="evidence" value="ECO:0007669"/>
    <property type="project" value="InterPro"/>
</dbReference>